<protein>
    <recommendedName>
        <fullName evidence="3">Conjugal transfer protein TraN</fullName>
    </recommendedName>
</protein>
<gene>
    <name evidence="1" type="ORF">C7S20_19080</name>
</gene>
<organism evidence="1 2">
    <name type="scientific">Christiangramia fulva</name>
    <dbReference type="NCBI Taxonomy" id="2126553"/>
    <lineage>
        <taxon>Bacteria</taxon>
        <taxon>Pseudomonadati</taxon>
        <taxon>Bacteroidota</taxon>
        <taxon>Flavobacteriia</taxon>
        <taxon>Flavobacteriales</taxon>
        <taxon>Flavobacteriaceae</taxon>
        <taxon>Christiangramia</taxon>
    </lineage>
</organism>
<dbReference type="OrthoDB" id="1038500at2"/>
<evidence type="ECO:0000313" key="2">
    <source>
        <dbReference type="Proteomes" id="UP000241507"/>
    </source>
</evidence>
<sequence>MKNVLILLLLVLGIKAGHSQNPAILYCNERQNVAVVLPSPISSAITGSEDFLFSYNQSATDTLGLLQGRKGRPGNLFIRTSDGQLYAFLLKYKDSLPTFTYFIQAPLPETPKESKESEMLLETSKRSERAVSDSLYGLLCSSFLKIHKEKRPLATTRKYHVTFRMRDLQYLQDRVYVSFEIDNLSGIDFDLNQVAMNVVQGNKKRKSSYQEIHLEPIYEYKKPGLIAAGKKRYFMQAYQKFTLDAQQHLEIRIDEKKGNRYLDLKVSSRKLNKPFLLK</sequence>
<dbReference type="Proteomes" id="UP000241507">
    <property type="component" value="Chromosome"/>
</dbReference>
<dbReference type="Pfam" id="PF13595">
    <property type="entry name" value="DUF4138"/>
    <property type="match status" value="1"/>
</dbReference>
<name>A0A2R3ZAJ2_9FLAO</name>
<dbReference type="AlphaFoldDB" id="A0A2R3ZAJ2"/>
<proteinExistence type="predicted"/>
<dbReference type="KEGG" id="grs:C7S20_19080"/>
<dbReference type="EMBL" id="CP028136">
    <property type="protein sequence ID" value="AVR47182.1"/>
    <property type="molecule type" value="Genomic_DNA"/>
</dbReference>
<evidence type="ECO:0000313" key="1">
    <source>
        <dbReference type="EMBL" id="AVR47182.1"/>
    </source>
</evidence>
<dbReference type="RefSeq" id="WP_107013948.1">
    <property type="nucleotide sequence ID" value="NZ_CP028136.1"/>
</dbReference>
<evidence type="ECO:0008006" key="3">
    <source>
        <dbReference type="Google" id="ProtNLM"/>
    </source>
</evidence>
<keyword evidence="2" id="KW-1185">Reference proteome</keyword>
<reference evidence="2" key="1">
    <citation type="submission" date="2018-03" db="EMBL/GenBank/DDBJ databases">
        <title>Gramella fulva sp. nov., isolated from a dry surface of tidal flat.</title>
        <authorList>
            <person name="Hwang S.H."/>
            <person name="Hwang W.M."/>
            <person name="Kang K."/>
            <person name="Ahn T.-Y."/>
        </authorList>
    </citation>
    <scope>NUCLEOTIDE SEQUENCE [LARGE SCALE GENOMIC DNA]</scope>
    <source>
        <strain evidence="2">SH35</strain>
    </source>
</reference>
<accession>A0A2R3ZAJ2</accession>
<dbReference type="InterPro" id="IPR022298">
    <property type="entry name" value="Conjug_transposon_TraN"/>
</dbReference>